<evidence type="ECO:0000313" key="3">
    <source>
        <dbReference type="Proteomes" id="UP001187531"/>
    </source>
</evidence>
<proteinExistence type="predicted"/>
<dbReference type="Proteomes" id="UP001187531">
    <property type="component" value="Unassembled WGS sequence"/>
</dbReference>
<feature type="compositionally biased region" description="Basic and acidic residues" evidence="1">
    <location>
        <begin position="25"/>
        <end position="44"/>
    </location>
</feature>
<dbReference type="EMBL" id="JAVRJZ010000010">
    <property type="protein sequence ID" value="KAK2717721.1"/>
    <property type="molecule type" value="Genomic_DNA"/>
</dbReference>
<keyword evidence="3" id="KW-1185">Reference proteome</keyword>
<reference evidence="2" key="1">
    <citation type="submission" date="2023-07" db="EMBL/GenBank/DDBJ databases">
        <title>Chromosome-level genome assembly of Artemia franciscana.</title>
        <authorList>
            <person name="Jo E."/>
        </authorList>
    </citation>
    <scope>NUCLEOTIDE SEQUENCE</scope>
    <source>
        <tissue evidence="2">Whole body</tissue>
    </source>
</reference>
<sequence>MKIENDKLFLMKQREPGRPECLGGIDKKLAEKEERPRQRRLKEDERIRIRTETEKSRAETIKSDFQNNVPDEVNVHWDNYLRGSKEERLPFIASFHGREKFLAVPKLESSSGKHQAMLSQRLPILAEIPTSPDIPMFKKFRENWKNINSSNIEPSLNFVTARVAETDIQALLIFFKAELDKDFVRDDYRELTELCVIFSRGDTERKLRT</sequence>
<feature type="region of interest" description="Disordered" evidence="1">
    <location>
        <begin position="20"/>
        <end position="44"/>
    </location>
</feature>
<evidence type="ECO:0000256" key="1">
    <source>
        <dbReference type="SAM" id="MobiDB-lite"/>
    </source>
</evidence>
<evidence type="ECO:0000313" key="2">
    <source>
        <dbReference type="EMBL" id="KAK2717721.1"/>
    </source>
</evidence>
<dbReference type="AlphaFoldDB" id="A0AA88I3W8"/>
<protein>
    <submittedName>
        <fullName evidence="2">Uncharacterized protein</fullName>
    </submittedName>
</protein>
<gene>
    <name evidence="2" type="ORF">QYM36_006489</name>
</gene>
<name>A0AA88I3W8_ARTSF</name>
<organism evidence="2 3">
    <name type="scientific">Artemia franciscana</name>
    <name type="common">Brine shrimp</name>
    <name type="synonym">Artemia sanfranciscana</name>
    <dbReference type="NCBI Taxonomy" id="6661"/>
    <lineage>
        <taxon>Eukaryota</taxon>
        <taxon>Metazoa</taxon>
        <taxon>Ecdysozoa</taxon>
        <taxon>Arthropoda</taxon>
        <taxon>Crustacea</taxon>
        <taxon>Branchiopoda</taxon>
        <taxon>Anostraca</taxon>
        <taxon>Artemiidae</taxon>
        <taxon>Artemia</taxon>
    </lineage>
</organism>
<comment type="caution">
    <text evidence="2">The sequence shown here is derived from an EMBL/GenBank/DDBJ whole genome shotgun (WGS) entry which is preliminary data.</text>
</comment>
<accession>A0AA88I3W8</accession>